<name>A0AAV4UW07_9ARAC</name>
<sequence length="80" mass="9112">MPLSHLYLRSRKLCETDSRRGVCESGRACVRSTALWHVNFVTAWRACSQCAIRDERLFTGDSNQSRRAVPLSEAHQAQPH</sequence>
<dbReference type="AlphaFoldDB" id="A0AAV4UW07"/>
<dbReference type="Proteomes" id="UP001054837">
    <property type="component" value="Unassembled WGS sequence"/>
</dbReference>
<reference evidence="1 2" key="1">
    <citation type="submission" date="2021-06" db="EMBL/GenBank/DDBJ databases">
        <title>Caerostris darwini draft genome.</title>
        <authorList>
            <person name="Kono N."/>
            <person name="Arakawa K."/>
        </authorList>
    </citation>
    <scope>NUCLEOTIDE SEQUENCE [LARGE SCALE GENOMIC DNA]</scope>
</reference>
<gene>
    <name evidence="1" type="ORF">CDAR_78721</name>
</gene>
<protein>
    <submittedName>
        <fullName evidence="1">Uncharacterized protein</fullName>
    </submittedName>
</protein>
<evidence type="ECO:0000313" key="2">
    <source>
        <dbReference type="Proteomes" id="UP001054837"/>
    </source>
</evidence>
<dbReference type="EMBL" id="BPLQ01012023">
    <property type="protein sequence ID" value="GIY61974.1"/>
    <property type="molecule type" value="Genomic_DNA"/>
</dbReference>
<accession>A0AAV4UW07</accession>
<comment type="caution">
    <text evidence="1">The sequence shown here is derived from an EMBL/GenBank/DDBJ whole genome shotgun (WGS) entry which is preliminary data.</text>
</comment>
<proteinExistence type="predicted"/>
<keyword evidence="2" id="KW-1185">Reference proteome</keyword>
<evidence type="ECO:0000313" key="1">
    <source>
        <dbReference type="EMBL" id="GIY61974.1"/>
    </source>
</evidence>
<organism evidence="1 2">
    <name type="scientific">Caerostris darwini</name>
    <dbReference type="NCBI Taxonomy" id="1538125"/>
    <lineage>
        <taxon>Eukaryota</taxon>
        <taxon>Metazoa</taxon>
        <taxon>Ecdysozoa</taxon>
        <taxon>Arthropoda</taxon>
        <taxon>Chelicerata</taxon>
        <taxon>Arachnida</taxon>
        <taxon>Araneae</taxon>
        <taxon>Araneomorphae</taxon>
        <taxon>Entelegynae</taxon>
        <taxon>Araneoidea</taxon>
        <taxon>Araneidae</taxon>
        <taxon>Caerostris</taxon>
    </lineage>
</organism>